<dbReference type="STRING" id="2018661.A0A2A2K1Y2"/>
<dbReference type="GO" id="GO:0003779">
    <property type="term" value="F:actin binding"/>
    <property type="evidence" value="ECO:0007669"/>
    <property type="project" value="UniProtKB-KW"/>
</dbReference>
<evidence type="ECO:0000259" key="10">
    <source>
        <dbReference type="PROSITE" id="PS50229"/>
    </source>
</evidence>
<evidence type="ECO:0000256" key="5">
    <source>
        <dbReference type="ARBA" id="ARBA00023036"/>
    </source>
</evidence>
<evidence type="ECO:0000256" key="7">
    <source>
        <dbReference type="ARBA" id="ARBA00023212"/>
    </source>
</evidence>
<dbReference type="InterPro" id="IPR038023">
    <property type="entry name" value="VASP_sf"/>
</dbReference>
<dbReference type="InterPro" id="IPR011993">
    <property type="entry name" value="PH-like_dom_sf"/>
</dbReference>
<dbReference type="InterPro" id="IPR000697">
    <property type="entry name" value="WH1/EVH1_dom"/>
</dbReference>
<feature type="region of interest" description="Disordered" evidence="9">
    <location>
        <begin position="136"/>
        <end position="309"/>
    </location>
</feature>
<dbReference type="PROSITE" id="PS50229">
    <property type="entry name" value="WH1"/>
    <property type="match status" value="1"/>
</dbReference>
<keyword evidence="8" id="KW-0966">Cell projection</keyword>
<feature type="region of interest" description="Disordered" evidence="9">
    <location>
        <begin position="366"/>
        <end position="422"/>
    </location>
</feature>
<proteinExistence type="inferred from homology"/>
<keyword evidence="12" id="KW-1185">Reference proteome</keyword>
<dbReference type="SUPFAM" id="SSF50729">
    <property type="entry name" value="PH domain-like"/>
    <property type="match status" value="1"/>
</dbReference>
<evidence type="ECO:0000256" key="6">
    <source>
        <dbReference type="ARBA" id="ARBA00023203"/>
    </source>
</evidence>
<comment type="similarity">
    <text evidence="3">Belongs to the Ena/VASP family.</text>
</comment>
<keyword evidence="7" id="KW-0206">Cytoskeleton</keyword>
<dbReference type="SMART" id="SM00461">
    <property type="entry name" value="WH1"/>
    <property type="match status" value="1"/>
</dbReference>
<evidence type="ECO:0000256" key="3">
    <source>
        <dbReference type="ARBA" id="ARBA00009785"/>
    </source>
</evidence>
<evidence type="ECO:0000313" key="12">
    <source>
        <dbReference type="Proteomes" id="UP000218231"/>
    </source>
</evidence>
<protein>
    <recommendedName>
        <fullName evidence="10">WH1 domain-containing protein</fullName>
    </recommendedName>
</protein>
<feature type="compositionally biased region" description="Low complexity" evidence="9">
    <location>
        <begin position="289"/>
        <end position="307"/>
    </location>
</feature>
<dbReference type="OrthoDB" id="31170at2759"/>
<evidence type="ECO:0000256" key="9">
    <source>
        <dbReference type="SAM" id="MobiDB-lite"/>
    </source>
</evidence>
<evidence type="ECO:0000256" key="8">
    <source>
        <dbReference type="ARBA" id="ARBA00023273"/>
    </source>
</evidence>
<feature type="compositionally biased region" description="Low complexity" evidence="9">
    <location>
        <begin position="236"/>
        <end position="245"/>
    </location>
</feature>
<dbReference type="EMBL" id="LIAE01009873">
    <property type="protein sequence ID" value="PAV67893.1"/>
    <property type="molecule type" value="Genomic_DNA"/>
</dbReference>
<sequence length="463" mass="50130">MGSNETAAAFAMAEVMIYNEAKKKWQTPDNSDCSSLCKIEILHHQRNQSFRIIGVRERDGIYVLNCNIHAKLKYHPATSTFHQWRDEQRQVYGLNFMNEADARNFVSVMGQAIDFLNHQMLNGDYQTLQHDTVYQDPHAHQSGQQQFLTHNHSAPGTLHDEQIQQHHNSLHPQFRKSSHSALQQQTQPLQNGNGPSRRASQGSNASSQETNQLTASPCRAPPPPPPATSSIPQPPAAVASTSASAPPAPPPPPPNIFAAPAQTKGPSLAEQLKNQSLKKTAGPQSREPTSNGASAGSSSSSTSNASSLPQPVNFISELAATINKRKQTQAKADAVDSKSNISNGSSDSGCAIPPVNGVVNGLSNGGNGVKKWNEPNANPINKQSAVQSTANGTGTDSPKTHRKIPSGSSISSQDEGKTNGNNHLLTNEILERFKAELMVEFRQEINKAKQEILELIRQELGRR</sequence>
<dbReference type="PANTHER" id="PTHR11202:SF22">
    <property type="entry name" value="PROTEIN ENABLED"/>
    <property type="match status" value="1"/>
</dbReference>
<dbReference type="GO" id="GO:0017124">
    <property type="term" value="F:SH3 domain binding"/>
    <property type="evidence" value="ECO:0007669"/>
    <property type="project" value="UniProtKB-KW"/>
</dbReference>
<dbReference type="GO" id="GO:0005737">
    <property type="term" value="C:cytoplasm"/>
    <property type="evidence" value="ECO:0007669"/>
    <property type="project" value="UniProtKB-ARBA"/>
</dbReference>
<feature type="compositionally biased region" description="Polar residues" evidence="9">
    <location>
        <begin position="179"/>
        <end position="214"/>
    </location>
</feature>
<evidence type="ECO:0000256" key="1">
    <source>
        <dbReference type="ARBA" id="ARBA00004245"/>
    </source>
</evidence>
<feature type="compositionally biased region" description="Polar residues" evidence="9">
    <location>
        <begin position="375"/>
        <end position="397"/>
    </location>
</feature>
<dbReference type="Proteomes" id="UP000218231">
    <property type="component" value="Unassembled WGS sequence"/>
</dbReference>
<evidence type="ECO:0000256" key="4">
    <source>
        <dbReference type="ARBA" id="ARBA00022490"/>
    </source>
</evidence>
<feature type="domain" description="WH1" evidence="10">
    <location>
        <begin position="1"/>
        <end position="116"/>
    </location>
</feature>
<evidence type="ECO:0000256" key="2">
    <source>
        <dbReference type="ARBA" id="ARBA00004510"/>
    </source>
</evidence>
<comment type="caution">
    <text evidence="11">The sequence shown here is derived from an EMBL/GenBank/DDBJ whole genome shotgun (WGS) entry which is preliminary data.</text>
</comment>
<comment type="subcellular location">
    <subcellularLocation>
        <location evidence="2">Cell projection</location>
        <location evidence="2">Lamellipodium</location>
    </subcellularLocation>
    <subcellularLocation>
        <location evidence="1">Cytoplasm</location>
        <location evidence="1">Cytoskeleton</location>
    </subcellularLocation>
</comment>
<dbReference type="Pfam" id="PF08776">
    <property type="entry name" value="VASP_tetra"/>
    <property type="match status" value="1"/>
</dbReference>
<dbReference type="Pfam" id="PF00568">
    <property type="entry name" value="WH1"/>
    <property type="match status" value="1"/>
</dbReference>
<dbReference type="AlphaFoldDB" id="A0A2A2K1Y2"/>
<feature type="compositionally biased region" description="Polar residues" evidence="9">
    <location>
        <begin position="272"/>
        <end position="288"/>
    </location>
</feature>
<gene>
    <name evidence="11" type="ORF">WR25_24141</name>
</gene>
<dbReference type="Gene3D" id="1.20.5.1160">
    <property type="entry name" value="Vasodilator-stimulated phosphoprotein"/>
    <property type="match status" value="1"/>
</dbReference>
<keyword evidence="6" id="KW-0009">Actin-binding</keyword>
<feature type="compositionally biased region" description="Low complexity" evidence="9">
    <location>
        <begin position="337"/>
        <end position="352"/>
    </location>
</feature>
<feature type="compositionally biased region" description="Pro residues" evidence="9">
    <location>
        <begin position="219"/>
        <end position="235"/>
    </location>
</feature>
<dbReference type="GO" id="GO:0005856">
    <property type="term" value="C:cytoskeleton"/>
    <property type="evidence" value="ECO:0007669"/>
    <property type="project" value="UniProtKB-SubCell"/>
</dbReference>
<name>A0A2A2K1Y2_9BILA</name>
<organism evidence="11 12">
    <name type="scientific">Diploscapter pachys</name>
    <dbReference type="NCBI Taxonomy" id="2018661"/>
    <lineage>
        <taxon>Eukaryota</taxon>
        <taxon>Metazoa</taxon>
        <taxon>Ecdysozoa</taxon>
        <taxon>Nematoda</taxon>
        <taxon>Chromadorea</taxon>
        <taxon>Rhabditida</taxon>
        <taxon>Rhabditina</taxon>
        <taxon>Rhabditomorpha</taxon>
        <taxon>Rhabditoidea</taxon>
        <taxon>Rhabditidae</taxon>
        <taxon>Diploscapter</taxon>
    </lineage>
</organism>
<feature type="region of interest" description="Disordered" evidence="9">
    <location>
        <begin position="329"/>
        <end position="352"/>
    </location>
</feature>
<dbReference type="SUPFAM" id="SSF118370">
    <property type="entry name" value="Vasodilator-stimulated phosphoprotein, VASP, tetramerisation domain"/>
    <property type="match status" value="1"/>
</dbReference>
<evidence type="ECO:0000313" key="11">
    <source>
        <dbReference type="EMBL" id="PAV67893.1"/>
    </source>
</evidence>
<dbReference type="InterPro" id="IPR014885">
    <property type="entry name" value="VASP_tetra"/>
</dbReference>
<feature type="compositionally biased region" description="Polar residues" evidence="9">
    <location>
        <begin position="141"/>
        <end position="154"/>
    </location>
</feature>
<dbReference type="Gene3D" id="2.30.29.30">
    <property type="entry name" value="Pleckstrin-homology domain (PH domain)/Phosphotyrosine-binding domain (PTB)"/>
    <property type="match status" value="1"/>
</dbReference>
<reference evidence="11 12" key="1">
    <citation type="journal article" date="2017" name="Curr. Biol.">
        <title>Genome architecture and evolution of a unichromosomal asexual nematode.</title>
        <authorList>
            <person name="Fradin H."/>
            <person name="Zegar C."/>
            <person name="Gutwein M."/>
            <person name="Lucas J."/>
            <person name="Kovtun M."/>
            <person name="Corcoran D."/>
            <person name="Baugh L.R."/>
            <person name="Kiontke K."/>
            <person name="Gunsalus K."/>
            <person name="Fitch D.H."/>
            <person name="Piano F."/>
        </authorList>
    </citation>
    <scope>NUCLEOTIDE SEQUENCE [LARGE SCALE GENOMIC DNA]</scope>
    <source>
        <strain evidence="11">PF1309</strain>
    </source>
</reference>
<feature type="compositionally biased region" description="Pro residues" evidence="9">
    <location>
        <begin position="246"/>
        <end position="255"/>
    </location>
</feature>
<keyword evidence="4" id="KW-0963">Cytoplasm</keyword>
<keyword evidence="5" id="KW-0729">SH3-binding</keyword>
<dbReference type="GO" id="GO:0030027">
    <property type="term" value="C:lamellipodium"/>
    <property type="evidence" value="ECO:0007669"/>
    <property type="project" value="UniProtKB-SubCell"/>
</dbReference>
<feature type="compositionally biased region" description="Polar residues" evidence="9">
    <location>
        <begin position="406"/>
        <end position="422"/>
    </location>
</feature>
<accession>A0A2A2K1Y2</accession>
<dbReference type="PANTHER" id="PTHR11202">
    <property type="entry name" value="SPROUTY-RELATED, EVH1 DOMAIN-CONTAINING PROTEIN FAMILY MEMBER"/>
    <property type="match status" value="1"/>
</dbReference>